<dbReference type="InterPro" id="IPR021324">
    <property type="entry name" value="DUF2929"/>
</dbReference>
<sequence>MKYLAVLVWAIVLLEMVNFVLNSLEGGGALNFVTPIIIAVIFTILIMLFDLVIKPKNNQTKNEH</sequence>
<evidence type="ECO:0000313" key="3">
    <source>
        <dbReference type="EMBL" id="HJF68784.1"/>
    </source>
</evidence>
<keyword evidence="1" id="KW-0472">Membrane</keyword>
<dbReference type="Pfam" id="PF11151">
    <property type="entry name" value="DUF2929"/>
    <property type="match status" value="1"/>
</dbReference>
<dbReference type="EMBL" id="LUGM01000002">
    <property type="protein sequence ID" value="KYH14963.1"/>
    <property type="molecule type" value="Genomic_DNA"/>
</dbReference>
<dbReference type="EMBL" id="BKAQ01000027">
    <property type="protein sequence ID" value="GEP83310.1"/>
    <property type="molecule type" value="Genomic_DNA"/>
</dbReference>
<accession>A0A2T4RFA7</accession>
<name>A0A151A6N0_9STAP</name>
<dbReference type="Proteomes" id="UP000706163">
    <property type="component" value="Unassembled WGS sequence"/>
</dbReference>
<reference evidence="3" key="3">
    <citation type="journal article" date="2021" name="PeerJ">
        <title>Extensive microbial diversity within the chicken gut microbiome revealed by metagenomics and culture.</title>
        <authorList>
            <person name="Gilroy R."/>
            <person name="Ravi A."/>
            <person name="Getino M."/>
            <person name="Pursley I."/>
            <person name="Horton D.L."/>
            <person name="Alikhan N.F."/>
            <person name="Baker D."/>
            <person name="Gharbi K."/>
            <person name="Hall N."/>
            <person name="Watson M."/>
            <person name="Adriaenssens E.M."/>
            <person name="Foster-Nyarko E."/>
            <person name="Jarju S."/>
            <person name="Secka A."/>
            <person name="Antonio M."/>
            <person name="Oren A."/>
            <person name="Chaudhuri R.R."/>
            <person name="La Ragione R."/>
            <person name="Hildebrand F."/>
            <person name="Pallen M.J."/>
        </authorList>
    </citation>
    <scope>NUCLEOTIDE SEQUENCE</scope>
    <source>
        <strain evidence="3">CHK149-3286</strain>
    </source>
</reference>
<dbReference type="EMBL" id="DYVT01000121">
    <property type="protein sequence ID" value="HJF68784.1"/>
    <property type="molecule type" value="Genomic_DNA"/>
</dbReference>
<accession>A0A151A6N0</accession>
<dbReference type="GeneID" id="69905888"/>
<keyword evidence="1" id="KW-1133">Transmembrane helix</keyword>
<proteinExistence type="predicted"/>
<evidence type="ECO:0000313" key="6">
    <source>
        <dbReference type="Proteomes" id="UP000321040"/>
    </source>
</evidence>
<protein>
    <submittedName>
        <fullName evidence="3">YjzD family protein</fullName>
    </submittedName>
</protein>
<organism evidence="4 5">
    <name type="scientific">Staphylococcus kloosii</name>
    <dbReference type="NCBI Taxonomy" id="29384"/>
    <lineage>
        <taxon>Bacteria</taxon>
        <taxon>Bacillati</taxon>
        <taxon>Bacillota</taxon>
        <taxon>Bacilli</taxon>
        <taxon>Bacillales</taxon>
        <taxon>Staphylococcaceae</taxon>
        <taxon>Staphylococcus</taxon>
    </lineage>
</organism>
<reference evidence="2 6" key="2">
    <citation type="submission" date="2019-07" db="EMBL/GenBank/DDBJ databases">
        <title>Whole genome shotgun sequence of Staphylococcus kloosii NBRC 109624.</title>
        <authorList>
            <person name="Hosoyama A."/>
            <person name="Uohara A."/>
            <person name="Ohji S."/>
            <person name="Ichikawa N."/>
        </authorList>
    </citation>
    <scope>NUCLEOTIDE SEQUENCE [LARGE SCALE GENOMIC DNA]</scope>
    <source>
        <strain evidence="2 6">NBRC 109624</strain>
    </source>
</reference>
<dbReference type="KEGG" id="skl:C7J89_11080"/>
<keyword evidence="1" id="KW-0812">Transmembrane</keyword>
<gene>
    <name evidence="4" type="ORF">A0131_09290</name>
    <name evidence="3" type="ORF">K8V85_10770</name>
    <name evidence="2" type="ORF">SKL01_24880</name>
</gene>
<reference evidence="4 5" key="1">
    <citation type="submission" date="2016-02" db="EMBL/GenBank/DDBJ databases">
        <title>Draft genome sequence of hydrocarbon degrading Staphylococcus saprophyticus Strain CNV2, isolated from crude-oil contaminated soil from Noonmati Oil Refinery, Guwahati, Assam, India.</title>
        <authorList>
            <person name="Mukherjee A."/>
            <person name="Chettri B."/>
            <person name="Langpoklakpam J."/>
            <person name="Singh A.K."/>
            <person name="Chattopadhyay D.J."/>
        </authorList>
    </citation>
    <scope>NUCLEOTIDE SEQUENCE [LARGE SCALE GENOMIC DNA]</scope>
    <source>
        <strain evidence="4 5">CNV2</strain>
    </source>
</reference>
<dbReference type="Proteomes" id="UP000321040">
    <property type="component" value="Unassembled WGS sequence"/>
</dbReference>
<dbReference type="RefSeq" id="WP_048792701.1">
    <property type="nucleotide sequence ID" value="NZ_BKAQ01000027.1"/>
</dbReference>
<dbReference type="AlphaFoldDB" id="A0A151A6N0"/>
<evidence type="ECO:0000313" key="5">
    <source>
        <dbReference type="Proteomes" id="UP000075418"/>
    </source>
</evidence>
<reference evidence="3" key="4">
    <citation type="submission" date="2021-09" db="EMBL/GenBank/DDBJ databases">
        <authorList>
            <person name="Gilroy R."/>
        </authorList>
    </citation>
    <scope>NUCLEOTIDE SEQUENCE</scope>
    <source>
        <strain evidence="3">CHK149-3286</strain>
    </source>
</reference>
<dbReference type="OrthoDB" id="2440739at2"/>
<evidence type="ECO:0000313" key="4">
    <source>
        <dbReference type="EMBL" id="KYH14963.1"/>
    </source>
</evidence>
<keyword evidence="6" id="KW-1185">Reference proteome</keyword>
<dbReference type="Proteomes" id="UP000075418">
    <property type="component" value="Unassembled WGS sequence"/>
</dbReference>
<evidence type="ECO:0000313" key="2">
    <source>
        <dbReference type="EMBL" id="GEP83310.1"/>
    </source>
</evidence>
<comment type="caution">
    <text evidence="4">The sequence shown here is derived from an EMBL/GenBank/DDBJ whole genome shotgun (WGS) entry which is preliminary data.</text>
</comment>
<feature type="transmembrane region" description="Helical" evidence="1">
    <location>
        <begin position="32"/>
        <end position="53"/>
    </location>
</feature>
<evidence type="ECO:0000256" key="1">
    <source>
        <dbReference type="SAM" id="Phobius"/>
    </source>
</evidence>